<keyword evidence="1" id="KW-0812">Transmembrane</keyword>
<dbReference type="Pfam" id="PF06127">
    <property type="entry name" value="Mpo1-like"/>
    <property type="match status" value="1"/>
</dbReference>
<feature type="transmembrane region" description="Helical" evidence="1">
    <location>
        <begin position="118"/>
        <end position="134"/>
    </location>
</feature>
<dbReference type="GO" id="GO:0016020">
    <property type="term" value="C:membrane"/>
    <property type="evidence" value="ECO:0007669"/>
    <property type="project" value="GOC"/>
</dbReference>
<keyword evidence="1" id="KW-0472">Membrane</keyword>
<dbReference type="OrthoDB" id="5515308at2"/>
<dbReference type="Proteomes" id="UP000199527">
    <property type="component" value="Unassembled WGS sequence"/>
</dbReference>
<keyword evidence="3" id="KW-1185">Reference proteome</keyword>
<protein>
    <submittedName>
        <fullName evidence="2">Uncharacterized membrane protein YGL010W</fullName>
    </submittedName>
</protein>
<dbReference type="PANTHER" id="PTHR28026:SF9">
    <property type="entry name" value="2-HYDROXY-PALMITIC ACID DIOXYGENASE MPO1"/>
    <property type="match status" value="1"/>
</dbReference>
<dbReference type="AlphaFoldDB" id="A0A1G9AFU1"/>
<sequence>MKDIEQWFAEYGESHRNPTNKTIHWICVPLITFSVLGALWALSPLLTWALIAVALVFYLNLSRNIALAMALVTGFMLLIISNLTNLFMICAVIFVLAWIGQFYGHHVEGKKPSFFKDVQFLLIGPIWLLGFVFRKRGWHY</sequence>
<feature type="transmembrane region" description="Helical" evidence="1">
    <location>
        <begin position="65"/>
        <end position="98"/>
    </location>
</feature>
<dbReference type="InterPro" id="IPR009305">
    <property type="entry name" value="Mpo1-like"/>
</dbReference>
<name>A0A1G9AFU1_9GAMM</name>
<dbReference type="PANTHER" id="PTHR28026">
    <property type="entry name" value="DUF962 DOMAIN PROTEIN (AFU_ORTHOLOGUE AFUA_8G05310)"/>
    <property type="match status" value="1"/>
</dbReference>
<evidence type="ECO:0000256" key="1">
    <source>
        <dbReference type="SAM" id="Phobius"/>
    </source>
</evidence>
<gene>
    <name evidence="2" type="ORF">SAMN04488540_12328</name>
</gene>
<organism evidence="2 3">
    <name type="scientific">Ferrimonas sediminum</name>
    <dbReference type="NCBI Taxonomy" id="718193"/>
    <lineage>
        <taxon>Bacteria</taxon>
        <taxon>Pseudomonadati</taxon>
        <taxon>Pseudomonadota</taxon>
        <taxon>Gammaproteobacteria</taxon>
        <taxon>Alteromonadales</taxon>
        <taxon>Ferrimonadaceae</taxon>
        <taxon>Ferrimonas</taxon>
    </lineage>
</organism>
<dbReference type="GO" id="GO:0046521">
    <property type="term" value="P:sphingoid catabolic process"/>
    <property type="evidence" value="ECO:0007669"/>
    <property type="project" value="TreeGrafter"/>
</dbReference>
<reference evidence="3" key="1">
    <citation type="submission" date="2016-10" db="EMBL/GenBank/DDBJ databases">
        <authorList>
            <person name="Varghese N."/>
            <person name="Submissions S."/>
        </authorList>
    </citation>
    <scope>NUCLEOTIDE SEQUENCE [LARGE SCALE GENOMIC DNA]</scope>
    <source>
        <strain evidence="3">DSM 23317</strain>
    </source>
</reference>
<dbReference type="EMBL" id="FNEM01000023">
    <property type="protein sequence ID" value="SDK26226.1"/>
    <property type="molecule type" value="Genomic_DNA"/>
</dbReference>
<evidence type="ECO:0000313" key="2">
    <source>
        <dbReference type="EMBL" id="SDK26226.1"/>
    </source>
</evidence>
<evidence type="ECO:0000313" key="3">
    <source>
        <dbReference type="Proteomes" id="UP000199527"/>
    </source>
</evidence>
<proteinExistence type="predicted"/>
<keyword evidence="1" id="KW-1133">Transmembrane helix</keyword>
<accession>A0A1G9AFU1</accession>
<dbReference type="RefSeq" id="WP_090368115.1">
    <property type="nucleotide sequence ID" value="NZ_FNEM01000023.1"/>
</dbReference>